<feature type="chain" id="PRO_5046739846" description="DUF4124 domain-containing protein" evidence="2">
    <location>
        <begin position="26"/>
        <end position="163"/>
    </location>
</feature>
<reference evidence="3 4" key="1">
    <citation type="submission" date="2020-08" db="EMBL/GenBank/DDBJ databases">
        <title>A Genomic Blueprint of the Chicken Gut Microbiome.</title>
        <authorList>
            <person name="Gilroy R."/>
            <person name="Ravi A."/>
            <person name="Getino M."/>
            <person name="Pursley I."/>
            <person name="Horton D.L."/>
            <person name="Alikhan N.-F."/>
            <person name="Baker D."/>
            <person name="Gharbi K."/>
            <person name="Hall N."/>
            <person name="Watson M."/>
            <person name="Adriaenssens E.M."/>
            <person name="Foster-Nyarko E."/>
            <person name="Jarju S."/>
            <person name="Secka A."/>
            <person name="Antonio M."/>
            <person name="Oren A."/>
            <person name="Chaudhuri R."/>
            <person name="La Ragione R.M."/>
            <person name="Hildebrand F."/>
            <person name="Pallen M.J."/>
        </authorList>
    </citation>
    <scope>NUCLEOTIDE SEQUENCE [LARGE SCALE GENOMIC DNA]</scope>
    <source>
        <strain evidence="3 4">Sa2CVA6</strain>
    </source>
</reference>
<evidence type="ECO:0000313" key="4">
    <source>
        <dbReference type="Proteomes" id="UP000634919"/>
    </source>
</evidence>
<organism evidence="3 4">
    <name type="scientific">Comamonas avium</name>
    <dbReference type="NCBI Taxonomy" id="2762231"/>
    <lineage>
        <taxon>Bacteria</taxon>
        <taxon>Pseudomonadati</taxon>
        <taxon>Pseudomonadota</taxon>
        <taxon>Betaproteobacteria</taxon>
        <taxon>Burkholderiales</taxon>
        <taxon>Comamonadaceae</taxon>
        <taxon>Comamonas</taxon>
    </lineage>
</organism>
<keyword evidence="2" id="KW-0732">Signal</keyword>
<proteinExistence type="predicted"/>
<evidence type="ECO:0008006" key="5">
    <source>
        <dbReference type="Google" id="ProtNLM"/>
    </source>
</evidence>
<feature type="signal peptide" evidence="2">
    <location>
        <begin position="1"/>
        <end position="25"/>
    </location>
</feature>
<evidence type="ECO:0000313" key="3">
    <source>
        <dbReference type="EMBL" id="MBD7961455.1"/>
    </source>
</evidence>
<name>A0ABR8SDD2_9BURK</name>
<feature type="compositionally biased region" description="Polar residues" evidence="1">
    <location>
        <begin position="112"/>
        <end position="126"/>
    </location>
</feature>
<evidence type="ECO:0000256" key="1">
    <source>
        <dbReference type="SAM" id="MobiDB-lite"/>
    </source>
</evidence>
<feature type="region of interest" description="Disordered" evidence="1">
    <location>
        <begin position="106"/>
        <end position="130"/>
    </location>
</feature>
<accession>A0ABR8SDD2</accession>
<comment type="caution">
    <text evidence="3">The sequence shown here is derived from an EMBL/GenBank/DDBJ whole genome shotgun (WGS) entry which is preliminary data.</text>
</comment>
<dbReference type="RefSeq" id="WP_191723852.1">
    <property type="nucleotide sequence ID" value="NZ_JACSQK010000006.1"/>
</dbReference>
<protein>
    <recommendedName>
        <fullName evidence="5">DUF4124 domain-containing protein</fullName>
    </recommendedName>
</protein>
<keyword evidence="4" id="KW-1185">Reference proteome</keyword>
<dbReference type="EMBL" id="JACSQK010000006">
    <property type="protein sequence ID" value="MBD7961455.1"/>
    <property type="molecule type" value="Genomic_DNA"/>
</dbReference>
<dbReference type="Proteomes" id="UP000634919">
    <property type="component" value="Unassembled WGS sequence"/>
</dbReference>
<gene>
    <name evidence="3" type="ORF">H9646_13305</name>
</gene>
<sequence length="163" mass="17878">MTLTSLQRISLAVASVCLGSSLPLAASAQQNYARVLSATPIYEQVAVPHEECMDYAQRTRCKTSTIYEEQLVGYDVLYEYNGQQHAQRMAHNPGKRIPIQAATPGHRYGSNDRPSANSVTPGQKSYGSVAPGAPVVESIEYRNNDADIPVNIEIHPGRPQPRR</sequence>
<evidence type="ECO:0000256" key="2">
    <source>
        <dbReference type="SAM" id="SignalP"/>
    </source>
</evidence>